<dbReference type="AlphaFoldDB" id="A0AAW0A6K1"/>
<evidence type="ECO:0000313" key="2">
    <source>
        <dbReference type="Proteomes" id="UP001362999"/>
    </source>
</evidence>
<dbReference type="Proteomes" id="UP001362999">
    <property type="component" value="Unassembled WGS sequence"/>
</dbReference>
<reference evidence="1 2" key="1">
    <citation type="journal article" date="2024" name="J Genomics">
        <title>Draft genome sequencing and assembly of Favolaschia claudopus CIRM-BRFM 2984 isolated from oak limbs.</title>
        <authorList>
            <person name="Navarro D."/>
            <person name="Drula E."/>
            <person name="Chaduli D."/>
            <person name="Cazenave R."/>
            <person name="Ahrendt S."/>
            <person name="Wang J."/>
            <person name="Lipzen A."/>
            <person name="Daum C."/>
            <person name="Barry K."/>
            <person name="Grigoriev I.V."/>
            <person name="Favel A."/>
            <person name="Rosso M.N."/>
            <person name="Martin F."/>
        </authorList>
    </citation>
    <scope>NUCLEOTIDE SEQUENCE [LARGE SCALE GENOMIC DNA]</scope>
    <source>
        <strain evidence="1 2">CIRM-BRFM 2984</strain>
    </source>
</reference>
<proteinExistence type="predicted"/>
<accession>A0AAW0A6K1</accession>
<organism evidence="1 2">
    <name type="scientific">Favolaschia claudopus</name>
    <dbReference type="NCBI Taxonomy" id="2862362"/>
    <lineage>
        <taxon>Eukaryota</taxon>
        <taxon>Fungi</taxon>
        <taxon>Dikarya</taxon>
        <taxon>Basidiomycota</taxon>
        <taxon>Agaricomycotina</taxon>
        <taxon>Agaricomycetes</taxon>
        <taxon>Agaricomycetidae</taxon>
        <taxon>Agaricales</taxon>
        <taxon>Marasmiineae</taxon>
        <taxon>Mycenaceae</taxon>
        <taxon>Favolaschia</taxon>
    </lineage>
</organism>
<evidence type="ECO:0000313" key="1">
    <source>
        <dbReference type="EMBL" id="KAK7001885.1"/>
    </source>
</evidence>
<sequence>MANPYLDWIWSQYSVPQSQERLSLRDSCTYFTKHILQPTDIILSGGGYVLHSNLAVPLANITSGLNHYLHLATQHHGFHKSLHIGHAELDILGATGQHATLATQSQIVLNWVFLVEKICAAKYQLKALCAGDVTHHSLRSWTSKINCIAASLPPVLRSKIPLDLVKRFNIKVDQPETKATAANKSLHAPVTTHASPVDIPPMTPSLHSPPSRAVGILDQKAIGFFLDC</sequence>
<dbReference type="EMBL" id="JAWWNJ010000081">
    <property type="protein sequence ID" value="KAK7001885.1"/>
    <property type="molecule type" value="Genomic_DNA"/>
</dbReference>
<protein>
    <submittedName>
        <fullName evidence="1">Uncharacterized protein</fullName>
    </submittedName>
</protein>
<name>A0AAW0A6K1_9AGAR</name>
<keyword evidence="2" id="KW-1185">Reference proteome</keyword>
<comment type="caution">
    <text evidence="1">The sequence shown here is derived from an EMBL/GenBank/DDBJ whole genome shotgun (WGS) entry which is preliminary data.</text>
</comment>
<gene>
    <name evidence="1" type="ORF">R3P38DRAFT_3045269</name>
</gene>